<evidence type="ECO:0000313" key="2">
    <source>
        <dbReference type="Proteomes" id="UP000316759"/>
    </source>
</evidence>
<evidence type="ECO:0000313" key="1">
    <source>
        <dbReference type="EMBL" id="TPP39587.1"/>
    </source>
</evidence>
<reference evidence="1 2" key="1">
    <citation type="submission" date="2019-04" db="EMBL/GenBank/DDBJ databases">
        <title>Annotation for the trematode Fasciola gigantica.</title>
        <authorList>
            <person name="Choi Y.-J."/>
        </authorList>
    </citation>
    <scope>NUCLEOTIDE SEQUENCE [LARGE SCALE GENOMIC DNA]</scope>
    <source>
        <strain evidence="1">Uganda_cow_1</strain>
    </source>
</reference>
<proteinExistence type="predicted"/>
<dbReference type="EMBL" id="SUNJ01016039">
    <property type="protein sequence ID" value="TPP39587.1"/>
    <property type="molecule type" value="Genomic_DNA"/>
</dbReference>
<dbReference type="Proteomes" id="UP000316759">
    <property type="component" value="Unassembled WGS sequence"/>
</dbReference>
<accession>A0A504X2Y0</accession>
<gene>
    <name evidence="1" type="ORF">FGIG_03265</name>
</gene>
<dbReference type="AlphaFoldDB" id="A0A504X2Y0"/>
<comment type="caution">
    <text evidence="1">The sequence shown here is derived from an EMBL/GenBank/DDBJ whole genome shotgun (WGS) entry which is preliminary data.</text>
</comment>
<sequence>HLNHITWCDFSINDVGTRNTIAPSSWHCSPTQSKPAQNGKACNRPYGMCLKRFPRESA</sequence>
<organism evidence="1 2">
    <name type="scientific">Fasciola gigantica</name>
    <name type="common">Giant liver fluke</name>
    <dbReference type="NCBI Taxonomy" id="46835"/>
    <lineage>
        <taxon>Eukaryota</taxon>
        <taxon>Metazoa</taxon>
        <taxon>Spiralia</taxon>
        <taxon>Lophotrochozoa</taxon>
        <taxon>Platyhelminthes</taxon>
        <taxon>Trematoda</taxon>
        <taxon>Digenea</taxon>
        <taxon>Plagiorchiida</taxon>
        <taxon>Echinostomata</taxon>
        <taxon>Echinostomatoidea</taxon>
        <taxon>Fasciolidae</taxon>
        <taxon>Fasciola</taxon>
    </lineage>
</organism>
<protein>
    <submittedName>
        <fullName evidence="1">Uncharacterized protein</fullName>
    </submittedName>
</protein>
<keyword evidence="2" id="KW-1185">Reference proteome</keyword>
<name>A0A504X2Y0_FASGI</name>
<feature type="non-terminal residue" evidence="1">
    <location>
        <position position="1"/>
    </location>
</feature>